<name>A0A4P9UJ58_METBY</name>
<protein>
    <submittedName>
        <fullName evidence="3">LapA family protein</fullName>
    </submittedName>
</protein>
<sequence length="94" mass="10260">MRYVYIGLIVLVSLTVLLFKIQNLEVVTVSLLSVSVTMPVSLMVIVIYFLGMVTGGSLLSLLRVLIQGAKSENEEKDKEGDKDGEKADQKAGED</sequence>
<feature type="region of interest" description="Disordered" evidence="1">
    <location>
        <begin position="71"/>
        <end position="94"/>
    </location>
</feature>
<dbReference type="AlphaFoldDB" id="A0A4P9UJ58"/>
<dbReference type="EMBL" id="CP035467">
    <property type="protein sequence ID" value="QCW81189.1"/>
    <property type="molecule type" value="Genomic_DNA"/>
</dbReference>
<organism evidence="3 4">
    <name type="scientific">Methylotuvimicrobium buryatense</name>
    <name type="common">Methylomicrobium buryatense</name>
    <dbReference type="NCBI Taxonomy" id="95641"/>
    <lineage>
        <taxon>Bacteria</taxon>
        <taxon>Pseudomonadati</taxon>
        <taxon>Pseudomonadota</taxon>
        <taxon>Gammaproteobacteria</taxon>
        <taxon>Methylococcales</taxon>
        <taxon>Methylococcaceae</taxon>
        <taxon>Methylotuvimicrobium</taxon>
    </lineage>
</organism>
<evidence type="ECO:0000313" key="3">
    <source>
        <dbReference type="EMBL" id="QCW81189.1"/>
    </source>
</evidence>
<keyword evidence="2" id="KW-1133">Transmembrane helix</keyword>
<evidence type="ECO:0000313" key="4">
    <source>
        <dbReference type="Proteomes" id="UP000305881"/>
    </source>
</evidence>
<keyword evidence="2" id="KW-0472">Membrane</keyword>
<dbReference type="RefSeq" id="WP_017841072.1">
    <property type="nucleotide sequence ID" value="NZ_CP035467.1"/>
</dbReference>
<reference evidence="4" key="1">
    <citation type="journal article" date="2019" name="J. Bacteriol.">
        <title>A Mutagenic Screen Identifies a TonB-Dependent Receptor Required for the Lanthanide Metal Switch in the Type I Methanotroph 'Methylotuvimicrobium buryatense' 5GB1C.</title>
        <authorList>
            <person name="Groom J.D."/>
            <person name="Ford S.M."/>
            <person name="Pesesky M.W."/>
            <person name="Lidstrom M.E."/>
        </authorList>
    </citation>
    <scope>NUCLEOTIDE SEQUENCE [LARGE SCALE GENOMIC DNA]</scope>
    <source>
        <strain evidence="4">5GB1C</strain>
    </source>
</reference>
<accession>A0A4P9UJ58</accession>
<dbReference type="KEGG" id="mbur:EQU24_02170"/>
<keyword evidence="2" id="KW-0812">Transmembrane</keyword>
<keyword evidence="4" id="KW-1185">Reference proteome</keyword>
<evidence type="ECO:0000256" key="2">
    <source>
        <dbReference type="SAM" id="Phobius"/>
    </source>
</evidence>
<evidence type="ECO:0000256" key="1">
    <source>
        <dbReference type="SAM" id="MobiDB-lite"/>
    </source>
</evidence>
<proteinExistence type="predicted"/>
<dbReference type="Proteomes" id="UP000305881">
    <property type="component" value="Chromosome"/>
</dbReference>
<feature type="transmembrane region" description="Helical" evidence="2">
    <location>
        <begin position="40"/>
        <end position="66"/>
    </location>
</feature>
<gene>
    <name evidence="3" type="ORF">EQU24_02170</name>
</gene>